<dbReference type="GO" id="GO:0070475">
    <property type="term" value="P:rRNA base methylation"/>
    <property type="evidence" value="ECO:0007669"/>
    <property type="project" value="TreeGrafter"/>
</dbReference>
<dbReference type="NCBIfam" id="TIGR00046">
    <property type="entry name" value="RsmE family RNA methyltransferase"/>
    <property type="match status" value="1"/>
</dbReference>
<dbReference type="CDD" id="cd18084">
    <property type="entry name" value="RsmE-like"/>
    <property type="match status" value="1"/>
</dbReference>
<dbReference type="SUPFAM" id="SSF75217">
    <property type="entry name" value="alpha/beta knot"/>
    <property type="match status" value="1"/>
</dbReference>
<dbReference type="EMBL" id="BKCN01000010">
    <property type="protein sequence ID" value="GER04458.1"/>
    <property type="molecule type" value="Genomic_DNA"/>
</dbReference>
<comment type="catalytic activity">
    <reaction evidence="11 12">
        <text>uridine(1498) in 16S rRNA + S-adenosyl-L-methionine = N(3)-methyluridine(1498) in 16S rRNA + S-adenosyl-L-homocysteine + H(+)</text>
        <dbReference type="Rhea" id="RHEA:42920"/>
        <dbReference type="Rhea" id="RHEA-COMP:10283"/>
        <dbReference type="Rhea" id="RHEA-COMP:10284"/>
        <dbReference type="ChEBI" id="CHEBI:15378"/>
        <dbReference type="ChEBI" id="CHEBI:57856"/>
        <dbReference type="ChEBI" id="CHEBI:59789"/>
        <dbReference type="ChEBI" id="CHEBI:65315"/>
        <dbReference type="ChEBI" id="CHEBI:74502"/>
        <dbReference type="EC" id="2.1.1.193"/>
    </reaction>
</comment>
<evidence type="ECO:0000259" key="14">
    <source>
        <dbReference type="Pfam" id="PF20260"/>
    </source>
</evidence>
<dbReference type="InterPro" id="IPR015947">
    <property type="entry name" value="PUA-like_sf"/>
</dbReference>
<keyword evidence="16" id="KW-1185">Reference proteome</keyword>
<dbReference type="InterPro" id="IPR029026">
    <property type="entry name" value="tRNA_m1G_MTases_N"/>
</dbReference>
<dbReference type="NCBIfam" id="NF008696">
    <property type="entry name" value="PRK11713.3-5"/>
    <property type="match status" value="1"/>
</dbReference>
<evidence type="ECO:0000256" key="5">
    <source>
        <dbReference type="ARBA" id="ARBA00022490"/>
    </source>
</evidence>
<dbReference type="Pfam" id="PF04452">
    <property type="entry name" value="Methyltrans_RNA"/>
    <property type="match status" value="1"/>
</dbReference>
<keyword evidence="8 12" id="KW-0808">Transferase</keyword>
<keyword evidence="9 12" id="KW-0949">S-adenosyl-L-methionine</keyword>
<evidence type="ECO:0000256" key="11">
    <source>
        <dbReference type="ARBA" id="ARBA00047944"/>
    </source>
</evidence>
<dbReference type="GO" id="GO:0005737">
    <property type="term" value="C:cytoplasm"/>
    <property type="evidence" value="ECO:0007669"/>
    <property type="project" value="UniProtKB-SubCell"/>
</dbReference>
<dbReference type="Gene3D" id="2.40.240.20">
    <property type="entry name" value="Hypothetical PUA domain-like, domain 1"/>
    <property type="match status" value="1"/>
</dbReference>
<evidence type="ECO:0000256" key="2">
    <source>
        <dbReference type="ARBA" id="ARBA00005528"/>
    </source>
</evidence>
<gene>
    <name evidence="15" type="ORF">JCM17846_21400</name>
</gene>
<dbReference type="PANTHER" id="PTHR30027">
    <property type="entry name" value="RIBOSOMAL RNA SMALL SUBUNIT METHYLTRANSFERASE E"/>
    <property type="match status" value="1"/>
</dbReference>
<evidence type="ECO:0000256" key="6">
    <source>
        <dbReference type="ARBA" id="ARBA00022552"/>
    </source>
</evidence>
<dbReference type="InterPro" id="IPR046886">
    <property type="entry name" value="RsmE_MTase_dom"/>
</dbReference>
<dbReference type="PIRSF" id="PIRSF015601">
    <property type="entry name" value="MTase_slr0722"/>
    <property type="match status" value="1"/>
</dbReference>
<dbReference type="Pfam" id="PF20260">
    <property type="entry name" value="PUA_4"/>
    <property type="match status" value="1"/>
</dbReference>
<evidence type="ECO:0000256" key="3">
    <source>
        <dbReference type="ARBA" id="ARBA00012328"/>
    </source>
</evidence>
<dbReference type="InterPro" id="IPR046887">
    <property type="entry name" value="RsmE_PUA-like"/>
</dbReference>
<keyword evidence="5 12" id="KW-0963">Cytoplasm</keyword>
<reference evidence="15 16" key="1">
    <citation type="submission" date="2019-09" db="EMBL/GenBank/DDBJ databases">
        <title>NBRP : Genome information of microbial organism related human and environment.</title>
        <authorList>
            <person name="Hattori M."/>
            <person name="Oshima K."/>
            <person name="Inaba H."/>
            <person name="Suda W."/>
            <person name="Sakamoto M."/>
            <person name="Iino T."/>
            <person name="Kitahara M."/>
            <person name="Oshida Y."/>
            <person name="Iida T."/>
            <person name="Kudo T."/>
            <person name="Itoh T."/>
            <person name="Ohkuma M."/>
        </authorList>
    </citation>
    <scope>NUCLEOTIDE SEQUENCE [LARGE SCALE GENOMIC DNA]</scope>
    <source>
        <strain evidence="15 16">Q-1</strain>
    </source>
</reference>
<protein>
    <recommendedName>
        <fullName evidence="4 12">Ribosomal RNA small subunit methyltransferase E</fullName>
        <ecNumber evidence="3 12">2.1.1.193</ecNumber>
    </recommendedName>
</protein>
<proteinExistence type="inferred from homology"/>
<evidence type="ECO:0000313" key="16">
    <source>
        <dbReference type="Proteomes" id="UP000324996"/>
    </source>
</evidence>
<dbReference type="Proteomes" id="UP000324996">
    <property type="component" value="Unassembled WGS sequence"/>
</dbReference>
<evidence type="ECO:0000259" key="13">
    <source>
        <dbReference type="Pfam" id="PF04452"/>
    </source>
</evidence>
<dbReference type="InterPro" id="IPR029028">
    <property type="entry name" value="Alpha/beta_knot_MTases"/>
</dbReference>
<dbReference type="SUPFAM" id="SSF88697">
    <property type="entry name" value="PUA domain-like"/>
    <property type="match status" value="1"/>
</dbReference>
<comment type="function">
    <text evidence="10 12">Specifically methylates the N3 position of the uracil ring of uridine 1498 (m3U1498) in 16S rRNA. Acts on the fully assembled 30S ribosomal subunit.</text>
</comment>
<comment type="similarity">
    <text evidence="2 12">Belongs to the RNA methyltransferase RsmE family.</text>
</comment>
<evidence type="ECO:0000256" key="7">
    <source>
        <dbReference type="ARBA" id="ARBA00022603"/>
    </source>
</evidence>
<evidence type="ECO:0000256" key="8">
    <source>
        <dbReference type="ARBA" id="ARBA00022679"/>
    </source>
</evidence>
<dbReference type="PANTHER" id="PTHR30027:SF3">
    <property type="entry name" value="16S RRNA (URACIL(1498)-N(3))-METHYLTRANSFERASE"/>
    <property type="match status" value="1"/>
</dbReference>
<organism evidence="15 16">
    <name type="scientific">Iodidimonas nitroreducens</name>
    <dbReference type="NCBI Taxonomy" id="1236968"/>
    <lineage>
        <taxon>Bacteria</taxon>
        <taxon>Pseudomonadati</taxon>
        <taxon>Pseudomonadota</taxon>
        <taxon>Alphaproteobacteria</taxon>
        <taxon>Iodidimonadales</taxon>
        <taxon>Iodidimonadaceae</taxon>
        <taxon>Iodidimonas</taxon>
    </lineage>
</organism>
<evidence type="ECO:0000256" key="10">
    <source>
        <dbReference type="ARBA" id="ARBA00025699"/>
    </source>
</evidence>
<dbReference type="GO" id="GO:0070042">
    <property type="term" value="F:rRNA (uridine-N3-)-methyltransferase activity"/>
    <property type="evidence" value="ECO:0007669"/>
    <property type="project" value="TreeGrafter"/>
</dbReference>
<keyword evidence="6 12" id="KW-0698">rRNA processing</keyword>
<sequence>MIRLFIPDRLMAGQAIRLSDMAAHYIGSVMRQKPGDLISLFNGMDGEWRAQITDISRKTAFLTVESQSRAQKDDPAWPGLTLCFAPVKRAGTDLIIEKATELGVARIIPVITDYTQIARLRDDRLQLIAREAAEQCGRLSLPRIDPPLPLSQLLAARPAPEPLFFCDEAGDTQPLLLAAKRILGTQLRDSEPQGPKPCAVLCGPEGGFSPSEREALRAHQAVQRWVGAACFAG</sequence>
<evidence type="ECO:0000313" key="15">
    <source>
        <dbReference type="EMBL" id="GER04458.1"/>
    </source>
</evidence>
<accession>A0A5A7N8P9</accession>
<feature type="domain" description="Ribosomal RNA small subunit methyltransferase E methyltransferase" evidence="13">
    <location>
        <begin position="79"/>
        <end position="222"/>
    </location>
</feature>
<dbReference type="EC" id="2.1.1.193" evidence="3 12"/>
<dbReference type="InterPro" id="IPR006700">
    <property type="entry name" value="RsmE"/>
</dbReference>
<evidence type="ECO:0000256" key="4">
    <source>
        <dbReference type="ARBA" id="ARBA00013673"/>
    </source>
</evidence>
<keyword evidence="7 12" id="KW-0489">Methyltransferase</keyword>
<dbReference type="AlphaFoldDB" id="A0A5A7N8P9"/>
<comment type="caution">
    <text evidence="15">The sequence shown here is derived from an EMBL/GenBank/DDBJ whole genome shotgun (WGS) entry which is preliminary data.</text>
</comment>
<feature type="domain" description="Ribosomal RNA small subunit methyltransferase E PUA-like" evidence="14">
    <location>
        <begin position="22"/>
        <end position="64"/>
    </location>
</feature>
<evidence type="ECO:0000256" key="9">
    <source>
        <dbReference type="ARBA" id="ARBA00022691"/>
    </source>
</evidence>
<evidence type="ECO:0000256" key="1">
    <source>
        <dbReference type="ARBA" id="ARBA00004496"/>
    </source>
</evidence>
<dbReference type="Gene3D" id="3.40.1280.10">
    <property type="match status" value="1"/>
</dbReference>
<name>A0A5A7N8P9_9PROT</name>
<comment type="subcellular location">
    <subcellularLocation>
        <location evidence="1 12">Cytoplasm</location>
    </subcellularLocation>
</comment>
<evidence type="ECO:0000256" key="12">
    <source>
        <dbReference type="PIRNR" id="PIRNR015601"/>
    </source>
</evidence>